<accession>A0A0C9XHQ4</accession>
<sequence length="80" mass="8975">MKRSNDHHLRRPDPRLPGWWRSRGEIKPSVMDANCSATSELPVRDGGVGRERNDWHEKCVRDGGGPLGMTGRCTYGKEGT</sequence>
<feature type="compositionally biased region" description="Basic and acidic residues" evidence="1">
    <location>
        <begin position="1"/>
        <end position="14"/>
    </location>
</feature>
<gene>
    <name evidence="2" type="ORF">K443DRAFT_681671</name>
</gene>
<protein>
    <submittedName>
        <fullName evidence="2">Uncharacterized protein</fullName>
    </submittedName>
</protein>
<reference evidence="2 3" key="1">
    <citation type="submission" date="2014-04" db="EMBL/GenBank/DDBJ databases">
        <authorList>
            <consortium name="DOE Joint Genome Institute"/>
            <person name="Kuo A."/>
            <person name="Kohler A."/>
            <person name="Nagy L.G."/>
            <person name="Floudas D."/>
            <person name="Copeland A."/>
            <person name="Barry K.W."/>
            <person name="Cichocki N."/>
            <person name="Veneault-Fourrey C."/>
            <person name="LaButti K."/>
            <person name="Lindquist E.A."/>
            <person name="Lipzen A."/>
            <person name="Lundell T."/>
            <person name="Morin E."/>
            <person name="Murat C."/>
            <person name="Sun H."/>
            <person name="Tunlid A."/>
            <person name="Henrissat B."/>
            <person name="Grigoriev I.V."/>
            <person name="Hibbett D.S."/>
            <person name="Martin F."/>
            <person name="Nordberg H.P."/>
            <person name="Cantor M.N."/>
            <person name="Hua S.X."/>
        </authorList>
    </citation>
    <scope>NUCLEOTIDE SEQUENCE [LARGE SCALE GENOMIC DNA]</scope>
    <source>
        <strain evidence="2 3">LaAM-08-1</strain>
    </source>
</reference>
<keyword evidence="3" id="KW-1185">Reference proteome</keyword>
<evidence type="ECO:0000313" key="3">
    <source>
        <dbReference type="Proteomes" id="UP000054477"/>
    </source>
</evidence>
<name>A0A0C9XHQ4_9AGAR</name>
<dbReference type="Proteomes" id="UP000054477">
    <property type="component" value="Unassembled WGS sequence"/>
</dbReference>
<proteinExistence type="predicted"/>
<organism evidence="2 3">
    <name type="scientific">Laccaria amethystina LaAM-08-1</name>
    <dbReference type="NCBI Taxonomy" id="1095629"/>
    <lineage>
        <taxon>Eukaryota</taxon>
        <taxon>Fungi</taxon>
        <taxon>Dikarya</taxon>
        <taxon>Basidiomycota</taxon>
        <taxon>Agaricomycotina</taxon>
        <taxon>Agaricomycetes</taxon>
        <taxon>Agaricomycetidae</taxon>
        <taxon>Agaricales</taxon>
        <taxon>Agaricineae</taxon>
        <taxon>Hydnangiaceae</taxon>
        <taxon>Laccaria</taxon>
    </lineage>
</organism>
<evidence type="ECO:0000313" key="2">
    <source>
        <dbReference type="EMBL" id="KIJ97196.1"/>
    </source>
</evidence>
<dbReference type="HOGENOM" id="CLU_2590117_0_0_1"/>
<feature type="region of interest" description="Disordered" evidence="1">
    <location>
        <begin position="1"/>
        <end position="22"/>
    </location>
</feature>
<reference evidence="3" key="2">
    <citation type="submission" date="2015-01" db="EMBL/GenBank/DDBJ databases">
        <title>Evolutionary Origins and Diversification of the Mycorrhizal Mutualists.</title>
        <authorList>
            <consortium name="DOE Joint Genome Institute"/>
            <consortium name="Mycorrhizal Genomics Consortium"/>
            <person name="Kohler A."/>
            <person name="Kuo A."/>
            <person name="Nagy L.G."/>
            <person name="Floudas D."/>
            <person name="Copeland A."/>
            <person name="Barry K.W."/>
            <person name="Cichocki N."/>
            <person name="Veneault-Fourrey C."/>
            <person name="LaButti K."/>
            <person name="Lindquist E.A."/>
            <person name="Lipzen A."/>
            <person name="Lundell T."/>
            <person name="Morin E."/>
            <person name="Murat C."/>
            <person name="Riley R."/>
            <person name="Ohm R."/>
            <person name="Sun H."/>
            <person name="Tunlid A."/>
            <person name="Henrissat B."/>
            <person name="Grigoriev I.V."/>
            <person name="Hibbett D.S."/>
            <person name="Martin F."/>
        </authorList>
    </citation>
    <scope>NUCLEOTIDE SEQUENCE [LARGE SCALE GENOMIC DNA]</scope>
    <source>
        <strain evidence="3">LaAM-08-1</strain>
    </source>
</reference>
<evidence type="ECO:0000256" key="1">
    <source>
        <dbReference type="SAM" id="MobiDB-lite"/>
    </source>
</evidence>
<dbReference type="AlphaFoldDB" id="A0A0C9XHQ4"/>
<dbReference type="EMBL" id="KN838699">
    <property type="protein sequence ID" value="KIJ97196.1"/>
    <property type="molecule type" value="Genomic_DNA"/>
</dbReference>